<feature type="domain" description="Reverse transcriptase Ty1/copia-type" evidence="3">
    <location>
        <begin position="1"/>
        <end position="125"/>
    </location>
</feature>
<reference evidence="4" key="2">
    <citation type="submission" date="2022-01" db="EMBL/GenBank/DDBJ databases">
        <authorList>
            <person name="Yamashiro T."/>
            <person name="Shiraishi A."/>
            <person name="Satake H."/>
            <person name="Nakayama K."/>
        </authorList>
    </citation>
    <scope>NUCLEOTIDE SEQUENCE</scope>
</reference>
<evidence type="ECO:0000256" key="1">
    <source>
        <dbReference type="SAM" id="Coils"/>
    </source>
</evidence>
<feature type="compositionally biased region" description="Basic and acidic residues" evidence="2">
    <location>
        <begin position="404"/>
        <end position="428"/>
    </location>
</feature>
<dbReference type="InterPro" id="IPR043502">
    <property type="entry name" value="DNA/RNA_pol_sf"/>
</dbReference>
<accession>A0ABQ5B1Z7</accession>
<dbReference type="EMBL" id="BQNB010012750">
    <property type="protein sequence ID" value="GJT07426.1"/>
    <property type="molecule type" value="Genomic_DNA"/>
</dbReference>
<keyword evidence="5" id="KW-1185">Reference proteome</keyword>
<evidence type="ECO:0000259" key="3">
    <source>
        <dbReference type="Pfam" id="PF07727"/>
    </source>
</evidence>
<gene>
    <name evidence="4" type="ORF">Tco_0841888</name>
</gene>
<feature type="region of interest" description="Disordered" evidence="2">
    <location>
        <begin position="638"/>
        <end position="696"/>
    </location>
</feature>
<evidence type="ECO:0000256" key="2">
    <source>
        <dbReference type="SAM" id="MobiDB-lite"/>
    </source>
</evidence>
<sequence>MDVKSAFLYGTIKEDIYVCQPPGFEDPQFPDKVYKVEKALYGLHQAPRAWYESLSTYLIENEFRRGTIDKTLFIKKDKGDILLVQVYVDDIIFGSTKKSLCDEFEQMMHKKFQMSSIGELTFFLGDYAGASFDRKSTTGGCQFLGKRLISWQCKKQTIVANYTIEAEYNPVFHSKTKHIEIRHHFIRDCYEKKLIQLWNTAISKTVNSVKQIHAIVDGKVVVISESSVRSDLLFNDEDGIACLTNDEIFENLVLMGYEKLSTKLTFQKAHIEQILPSPSTYQRKQRKTQKHKRAKQITMLPQTSVPLDHEADEAVHKEGMTVTEPGAKIPHWEVQMLKQGLRQHLKCHELMETCTSLTKRLLTLEEAKTAQDRVITRLKLRVKRLKKKRKTRTPQPMKRRLFKGRVETSTDKSLGEDASKQGRNDDKIEELNLTDEADTEVIMEDMGSGEKGGSTADQVSTARPKVSAASVPVNISTATPSTPPTTTTIFGDVDLTIAQTLVKMRSENAKEKEKGVVLIDEEEPHRLNRSTITLQPLLTIDPKDKGKGVLVEEEPEKPVKVKRGDQGLAQIESDAELAQRLHEEELAELDKAQKERQKQEEVTSAALAEEFDKIQARIDVDHELVVRLTHEEQEKYTIEERARFQQQAKSTKKRPRADSEEESSKKQKLEEDNDAEKEELRDSIDVVPRDDVAIDV</sequence>
<dbReference type="Proteomes" id="UP001151760">
    <property type="component" value="Unassembled WGS sequence"/>
</dbReference>
<evidence type="ECO:0000313" key="4">
    <source>
        <dbReference type="EMBL" id="GJT07426.1"/>
    </source>
</evidence>
<keyword evidence="1" id="KW-0175">Coiled coil</keyword>
<comment type="caution">
    <text evidence="4">The sequence shown here is derived from an EMBL/GenBank/DDBJ whole genome shotgun (WGS) entry which is preliminary data.</text>
</comment>
<dbReference type="InterPro" id="IPR013103">
    <property type="entry name" value="RVT_2"/>
</dbReference>
<evidence type="ECO:0000313" key="5">
    <source>
        <dbReference type="Proteomes" id="UP001151760"/>
    </source>
</evidence>
<feature type="compositionally biased region" description="Basic and acidic residues" evidence="2">
    <location>
        <begin position="678"/>
        <end position="696"/>
    </location>
</feature>
<protein>
    <submittedName>
        <fullName evidence="4">Ribonuclease H-like domain-containing protein</fullName>
    </submittedName>
</protein>
<feature type="compositionally biased region" description="Basic residues" evidence="2">
    <location>
        <begin position="385"/>
        <end position="403"/>
    </location>
</feature>
<dbReference type="PANTHER" id="PTHR11439">
    <property type="entry name" value="GAG-POL-RELATED RETROTRANSPOSON"/>
    <property type="match status" value="1"/>
</dbReference>
<feature type="region of interest" description="Disordered" evidence="2">
    <location>
        <begin position="385"/>
        <end position="428"/>
    </location>
</feature>
<proteinExistence type="predicted"/>
<organism evidence="4 5">
    <name type="scientific">Tanacetum coccineum</name>
    <dbReference type="NCBI Taxonomy" id="301880"/>
    <lineage>
        <taxon>Eukaryota</taxon>
        <taxon>Viridiplantae</taxon>
        <taxon>Streptophyta</taxon>
        <taxon>Embryophyta</taxon>
        <taxon>Tracheophyta</taxon>
        <taxon>Spermatophyta</taxon>
        <taxon>Magnoliopsida</taxon>
        <taxon>eudicotyledons</taxon>
        <taxon>Gunneridae</taxon>
        <taxon>Pentapetalae</taxon>
        <taxon>asterids</taxon>
        <taxon>campanulids</taxon>
        <taxon>Asterales</taxon>
        <taxon>Asteraceae</taxon>
        <taxon>Asteroideae</taxon>
        <taxon>Anthemideae</taxon>
        <taxon>Anthemidinae</taxon>
        <taxon>Tanacetum</taxon>
    </lineage>
</organism>
<feature type="coiled-coil region" evidence="1">
    <location>
        <begin position="568"/>
        <end position="609"/>
    </location>
</feature>
<dbReference type="CDD" id="cd09272">
    <property type="entry name" value="RNase_HI_RT_Ty1"/>
    <property type="match status" value="1"/>
</dbReference>
<feature type="compositionally biased region" description="Basic and acidic residues" evidence="2">
    <location>
        <begin position="656"/>
        <end position="670"/>
    </location>
</feature>
<name>A0ABQ5B1Z7_9ASTR</name>
<dbReference type="PANTHER" id="PTHR11439:SF495">
    <property type="entry name" value="REVERSE TRANSCRIPTASE, RNA-DEPENDENT DNA POLYMERASE-RELATED"/>
    <property type="match status" value="1"/>
</dbReference>
<dbReference type="SUPFAM" id="SSF56672">
    <property type="entry name" value="DNA/RNA polymerases"/>
    <property type="match status" value="1"/>
</dbReference>
<dbReference type="Pfam" id="PF07727">
    <property type="entry name" value="RVT_2"/>
    <property type="match status" value="1"/>
</dbReference>
<reference evidence="4" key="1">
    <citation type="journal article" date="2022" name="Int. J. Mol. Sci.">
        <title>Draft Genome of Tanacetum Coccineum: Genomic Comparison of Closely Related Tanacetum-Family Plants.</title>
        <authorList>
            <person name="Yamashiro T."/>
            <person name="Shiraishi A."/>
            <person name="Nakayama K."/>
            <person name="Satake H."/>
        </authorList>
    </citation>
    <scope>NUCLEOTIDE SEQUENCE</scope>
</reference>